<dbReference type="AlphaFoldDB" id="A0A3J4N4J9"/>
<dbReference type="Gene3D" id="3.40.640.10">
    <property type="entry name" value="Type I PLP-dependent aspartate aminotransferase-like (Major domain)"/>
    <property type="match status" value="1"/>
</dbReference>
<organism evidence="14">
    <name type="scientific">Salmonella enterica</name>
    <name type="common">Salmonella choleraesuis</name>
    <dbReference type="NCBI Taxonomy" id="28901"/>
    <lineage>
        <taxon>Bacteria</taxon>
        <taxon>Pseudomonadati</taxon>
        <taxon>Pseudomonadota</taxon>
        <taxon>Gammaproteobacteria</taxon>
        <taxon>Enterobacterales</taxon>
        <taxon>Enterobacteriaceae</taxon>
        <taxon>Salmonella</taxon>
    </lineage>
</organism>
<feature type="domain" description="Serine hydroxymethyltransferase-like" evidence="13">
    <location>
        <begin position="9"/>
        <end position="386"/>
    </location>
</feature>
<protein>
    <recommendedName>
        <fullName evidence="11">Serine hydroxymethyltransferase</fullName>
        <shortName evidence="11">SHMT</shortName>
        <shortName evidence="11">Serine methylase</shortName>
        <ecNumber evidence="11">2.1.2.1</ecNumber>
    </recommendedName>
</protein>
<dbReference type="UniPathway" id="UPA00288">
    <property type="reaction ID" value="UER01023"/>
</dbReference>
<dbReference type="Proteomes" id="UP000885320">
    <property type="component" value="Unassembled WGS sequence"/>
</dbReference>
<keyword evidence="10 11" id="KW-0663">Pyridoxal phosphate</keyword>
<keyword evidence="6 11" id="KW-0963">Cytoplasm</keyword>
<feature type="site" description="Plays an important role in substrate specificity" evidence="11">
    <location>
        <position position="228"/>
    </location>
</feature>
<feature type="binding site" evidence="11">
    <location>
        <position position="246"/>
    </location>
    <ligand>
        <name>(6S)-5,6,7,8-tetrahydrofolate</name>
        <dbReference type="ChEBI" id="CHEBI:57453"/>
    </ligand>
</feature>
<evidence type="ECO:0000256" key="3">
    <source>
        <dbReference type="ARBA" id="ARBA00004496"/>
    </source>
</evidence>
<comment type="cofactor">
    <cofactor evidence="2 11 12">
        <name>pyridoxal 5'-phosphate</name>
        <dbReference type="ChEBI" id="CHEBI:597326"/>
    </cofactor>
</comment>
<comment type="function">
    <text evidence="11">Catalyzes the reversible interconversion of serine and glycine with tetrahydrofolate (THF) serving as the one-carbon carrier. This reaction serves as the major source of one-carbon groups required for the biosynthesis of purines, thymidylate, methionine, and other important biomolecules. Also exhibits THF-independent aldolase activity toward beta-hydroxyamino acids, producing glycine and aldehydes, via a retro-aldol mechanism.</text>
</comment>
<sequence length="417" mass="45514">MLKREMNIADYDAELWQAMEQEKVRQEEHIELIASENYTSPRVMQAQGSQLTNKYAEGYPGKRYYGGCEYVDIVEQLAIDRAKELFSADYANVQPHSGSQANFAVYTALLQPGDTVLGMNLAQGGHLTHGSPVNFSGKLYNIIPYGIDASGKIDYDDMAKQAQEHKPKMIIGGFSAYSGVVDWARMREIADSIGAYLFVDMAHVAGLIAAGVYPNPVPHAHVVTTTTHKTLAGPRGGLILAKGGDEDLYKKLNSAVFPSAQGGPLMHVIAAKAVALKEAMEPEFKVYQQQVAKNAKAMVEVFLNRGYKVVSGGTENHLFLLDLVDKNLTGKEADAALGRANITVNKNSVPNDPKSPFVTSGIRIGSPAVTRRGFKEAEVKELAGWMCDVLDNINDEATIERVKTKVLDICARFPVYA</sequence>
<keyword evidence="8 11" id="KW-0028">Amino-acid biosynthesis</keyword>
<comment type="caution">
    <text evidence="14">The sequence shown here is derived from an EMBL/GenBank/DDBJ whole genome shotgun (WGS) entry which is preliminary data.</text>
</comment>
<dbReference type="GO" id="GO:0032259">
    <property type="term" value="P:methylation"/>
    <property type="evidence" value="ECO:0007669"/>
    <property type="project" value="UniProtKB-KW"/>
</dbReference>
<gene>
    <name evidence="11" type="primary">glyA</name>
    <name evidence="14" type="ORF">EEN95_06600</name>
</gene>
<comment type="subcellular location">
    <subcellularLocation>
        <location evidence="3 11">Cytoplasm</location>
    </subcellularLocation>
</comment>
<dbReference type="InterPro" id="IPR019798">
    <property type="entry name" value="Ser_HO-MeTrfase_PLP_BS"/>
</dbReference>
<dbReference type="InterPro" id="IPR015421">
    <property type="entry name" value="PyrdxlP-dep_Trfase_major"/>
</dbReference>
<evidence type="ECO:0000256" key="4">
    <source>
        <dbReference type="ARBA" id="ARBA00006376"/>
    </source>
</evidence>
<dbReference type="UniPathway" id="UPA00193"/>
<dbReference type="InterPro" id="IPR001085">
    <property type="entry name" value="Ser_HO-MeTrfase"/>
</dbReference>
<feature type="binding site" evidence="11">
    <location>
        <begin position="355"/>
        <end position="357"/>
    </location>
    <ligand>
        <name>(6S)-5,6,7,8-tetrahydrofolate</name>
        <dbReference type="ChEBI" id="CHEBI:57453"/>
    </ligand>
</feature>
<evidence type="ECO:0000256" key="1">
    <source>
        <dbReference type="ARBA" id="ARBA00001528"/>
    </source>
</evidence>
<evidence type="ECO:0000256" key="10">
    <source>
        <dbReference type="ARBA" id="ARBA00022898"/>
    </source>
</evidence>
<comment type="similarity">
    <text evidence="4 11">Belongs to the SHMT family.</text>
</comment>
<dbReference type="HAMAP" id="MF_00051">
    <property type="entry name" value="SHMT"/>
    <property type="match status" value="1"/>
</dbReference>
<keyword evidence="9 11" id="KW-0808">Transferase</keyword>
<accession>A0A3J4N4J9</accession>
<evidence type="ECO:0000256" key="7">
    <source>
        <dbReference type="ARBA" id="ARBA00022563"/>
    </source>
</evidence>
<comment type="catalytic activity">
    <reaction evidence="1 11">
        <text>(6R)-5,10-methylene-5,6,7,8-tetrahydrofolate + glycine + H2O = (6S)-5,6,7,8-tetrahydrofolate + L-serine</text>
        <dbReference type="Rhea" id="RHEA:15481"/>
        <dbReference type="ChEBI" id="CHEBI:15377"/>
        <dbReference type="ChEBI" id="CHEBI:15636"/>
        <dbReference type="ChEBI" id="CHEBI:33384"/>
        <dbReference type="ChEBI" id="CHEBI:57305"/>
        <dbReference type="ChEBI" id="CHEBI:57453"/>
        <dbReference type="EC" id="2.1.2.1"/>
    </reaction>
</comment>
<name>A0A3J4N4J9_SALER</name>
<feature type="binding site" evidence="11">
    <location>
        <begin position="125"/>
        <end position="127"/>
    </location>
    <ligand>
        <name>(6S)-5,6,7,8-tetrahydrofolate</name>
        <dbReference type="ChEBI" id="CHEBI:57453"/>
    </ligand>
</feature>
<dbReference type="GO" id="GO:0005829">
    <property type="term" value="C:cytosol"/>
    <property type="evidence" value="ECO:0007669"/>
    <property type="project" value="TreeGrafter"/>
</dbReference>
<dbReference type="Gene3D" id="3.90.1150.10">
    <property type="entry name" value="Aspartate Aminotransferase, domain 1"/>
    <property type="match status" value="1"/>
</dbReference>
<dbReference type="PROSITE" id="PS00096">
    <property type="entry name" value="SHMT"/>
    <property type="match status" value="1"/>
</dbReference>
<evidence type="ECO:0000256" key="8">
    <source>
        <dbReference type="ARBA" id="ARBA00022605"/>
    </source>
</evidence>
<dbReference type="GO" id="GO:0004372">
    <property type="term" value="F:glycine hydroxymethyltransferase activity"/>
    <property type="evidence" value="ECO:0007669"/>
    <property type="project" value="UniProtKB-UniRule"/>
</dbReference>
<feature type="modified residue" description="N6-(pyridoxal phosphate)lysine" evidence="11 12">
    <location>
        <position position="229"/>
    </location>
</feature>
<evidence type="ECO:0000256" key="6">
    <source>
        <dbReference type="ARBA" id="ARBA00022490"/>
    </source>
</evidence>
<dbReference type="NCBIfam" id="NF000586">
    <property type="entry name" value="PRK00011.1"/>
    <property type="match status" value="1"/>
</dbReference>
<comment type="pathway">
    <text evidence="11">Amino-acid biosynthesis; glycine biosynthesis; glycine from L-serine: step 1/1.</text>
</comment>
<dbReference type="Pfam" id="PF00464">
    <property type="entry name" value="SHMT"/>
    <property type="match status" value="1"/>
</dbReference>
<dbReference type="InterPro" id="IPR039429">
    <property type="entry name" value="SHMT-like_dom"/>
</dbReference>
<dbReference type="GO" id="GO:0030170">
    <property type="term" value="F:pyridoxal phosphate binding"/>
    <property type="evidence" value="ECO:0007669"/>
    <property type="project" value="UniProtKB-UniRule"/>
</dbReference>
<keyword evidence="14" id="KW-0489">Methyltransferase</keyword>
<evidence type="ECO:0000259" key="13">
    <source>
        <dbReference type="Pfam" id="PF00464"/>
    </source>
</evidence>
<dbReference type="PANTHER" id="PTHR11680">
    <property type="entry name" value="SERINE HYDROXYMETHYLTRANSFERASE"/>
    <property type="match status" value="1"/>
</dbReference>
<dbReference type="InterPro" id="IPR015424">
    <property type="entry name" value="PyrdxlP-dep_Trfase"/>
</dbReference>
<dbReference type="CDD" id="cd00378">
    <property type="entry name" value="SHMT"/>
    <property type="match status" value="1"/>
</dbReference>
<evidence type="ECO:0000313" key="14">
    <source>
        <dbReference type="EMBL" id="MFK69023.1"/>
    </source>
</evidence>
<comment type="subunit">
    <text evidence="5 11">Homodimer.</text>
</comment>
<dbReference type="EC" id="2.1.2.1" evidence="11"/>
<dbReference type="PIRSF" id="PIRSF000412">
    <property type="entry name" value="SHMT"/>
    <property type="match status" value="1"/>
</dbReference>
<evidence type="ECO:0000256" key="5">
    <source>
        <dbReference type="ARBA" id="ARBA00011738"/>
    </source>
</evidence>
<reference evidence="14" key="1">
    <citation type="submission" date="2018-11" db="EMBL/GenBank/DDBJ databases">
        <authorList>
            <consortium name="PulseNet: The National Subtyping Network for Foodborne Disease Surveillance"/>
            <person name="Tarr C.L."/>
            <person name="Trees E."/>
            <person name="Katz L.S."/>
            <person name="Carleton-Romer H.A."/>
            <person name="Stroika S."/>
            <person name="Kucerova Z."/>
            <person name="Roache K.F."/>
            <person name="Sabol A.L."/>
            <person name="Besser J."/>
            <person name="Gerner-Smidt P."/>
        </authorList>
    </citation>
    <scope>NUCLEOTIDE SEQUENCE [LARGE SCALE GENOMIC DNA]</scope>
    <source>
        <strain evidence="14">PNUSAS057377</strain>
    </source>
</reference>
<dbReference type="GO" id="GO:0019264">
    <property type="term" value="P:glycine biosynthetic process from serine"/>
    <property type="evidence" value="ECO:0007669"/>
    <property type="project" value="UniProtKB-UniRule"/>
</dbReference>
<dbReference type="FunFam" id="3.40.640.10:FF:000001">
    <property type="entry name" value="Serine hydroxymethyltransferase"/>
    <property type="match status" value="1"/>
</dbReference>
<dbReference type="EMBL" id="RMUA01000007">
    <property type="protein sequence ID" value="MFK69023.1"/>
    <property type="molecule type" value="Genomic_DNA"/>
</dbReference>
<dbReference type="GO" id="GO:0008168">
    <property type="term" value="F:methyltransferase activity"/>
    <property type="evidence" value="ECO:0007669"/>
    <property type="project" value="UniProtKB-KW"/>
</dbReference>
<proteinExistence type="inferred from homology"/>
<evidence type="ECO:0000256" key="12">
    <source>
        <dbReference type="PIRSR" id="PIRSR000412-50"/>
    </source>
</evidence>
<dbReference type="PANTHER" id="PTHR11680:SF50">
    <property type="entry name" value="SERINE HYDROXYMETHYLTRANSFERASE"/>
    <property type="match status" value="1"/>
</dbReference>
<dbReference type="SUPFAM" id="SSF53383">
    <property type="entry name" value="PLP-dependent transferases"/>
    <property type="match status" value="1"/>
</dbReference>
<comment type="pathway">
    <text evidence="11">One-carbon metabolism; tetrahydrofolate interconversion.</text>
</comment>
<keyword evidence="7 11" id="KW-0554">One-carbon metabolism</keyword>
<dbReference type="FunFam" id="3.90.1150.10:FF:000003">
    <property type="entry name" value="Serine hydroxymethyltransferase"/>
    <property type="match status" value="1"/>
</dbReference>
<dbReference type="InterPro" id="IPR049943">
    <property type="entry name" value="Ser_HO-MeTrfase-like"/>
</dbReference>
<evidence type="ECO:0000256" key="9">
    <source>
        <dbReference type="ARBA" id="ARBA00022679"/>
    </source>
</evidence>
<feature type="binding site" evidence="11">
    <location>
        <position position="121"/>
    </location>
    <ligand>
        <name>(6S)-5,6,7,8-tetrahydrofolate</name>
        <dbReference type="ChEBI" id="CHEBI:57453"/>
    </ligand>
</feature>
<evidence type="ECO:0000256" key="2">
    <source>
        <dbReference type="ARBA" id="ARBA00001933"/>
    </source>
</evidence>
<evidence type="ECO:0000256" key="11">
    <source>
        <dbReference type="HAMAP-Rule" id="MF_00051"/>
    </source>
</evidence>
<dbReference type="GO" id="GO:0035999">
    <property type="term" value="P:tetrahydrofolate interconversion"/>
    <property type="evidence" value="ECO:0007669"/>
    <property type="project" value="UniProtKB-UniRule"/>
</dbReference>
<dbReference type="InterPro" id="IPR015422">
    <property type="entry name" value="PyrdxlP-dep_Trfase_small"/>
</dbReference>